<evidence type="ECO:0000313" key="1">
    <source>
        <dbReference type="EMBL" id="KAI4370241.1"/>
    </source>
</evidence>
<comment type="caution">
    <text evidence="1">The sequence shown here is derived from an EMBL/GenBank/DDBJ whole genome shotgun (WGS) entry which is preliminary data.</text>
</comment>
<gene>
    <name evidence="1" type="ORF">MLD38_018611</name>
</gene>
<dbReference type="EMBL" id="CM042884">
    <property type="protein sequence ID" value="KAI4370241.1"/>
    <property type="molecule type" value="Genomic_DNA"/>
</dbReference>
<sequence>MAPGNDLFEGLPPPSLQEPAAVPDEPVVVHAERKPSPPPALAPPPALKSALKRPKPAEPKPEAPEVVPSGKRLRFKTTTDASEAQVIDAMKKIASHITNPAKLSKASKLAVQLIQAGSVKPGTRDYFFAILESAMLSPTACTDPSVRADYHALFSTAQDASEHLTEKQKNLLATWTIRAVVANDLFTDDSFVFSKAATRIKDIISGLPVATEDDDVGEAAALDDVNKPVDGQHDQELPSDSELDGQGEADPFGLDALIRPGTTKNDDKSKEKKEIAGSKLRRKEVEGKSGFLKSRREALIICLEIAARRYKTPWCQTVIDILVKHAFDNVTRFTAKQRQAIEKLWSSIREQQTWRKQGKSVSGKLDVNAFEWLQQKYANEKISIRRAVGDGGNRRAEQWLG</sequence>
<evidence type="ECO:0000313" key="2">
    <source>
        <dbReference type="Proteomes" id="UP001057402"/>
    </source>
</evidence>
<proteinExistence type="predicted"/>
<protein>
    <submittedName>
        <fullName evidence="1">Uncharacterized protein</fullName>
    </submittedName>
</protein>
<keyword evidence="2" id="KW-1185">Reference proteome</keyword>
<dbReference type="Proteomes" id="UP001057402">
    <property type="component" value="Chromosome 5"/>
</dbReference>
<name>A0ACB9QW97_9MYRT</name>
<accession>A0ACB9QW97</accession>
<reference evidence="2" key="1">
    <citation type="journal article" date="2023" name="Front. Plant Sci.">
        <title>Chromosomal-level genome assembly of Melastoma candidum provides insights into trichome evolution.</title>
        <authorList>
            <person name="Zhong Y."/>
            <person name="Wu W."/>
            <person name="Sun C."/>
            <person name="Zou P."/>
            <person name="Liu Y."/>
            <person name="Dai S."/>
            <person name="Zhou R."/>
        </authorList>
    </citation>
    <scope>NUCLEOTIDE SEQUENCE [LARGE SCALE GENOMIC DNA]</scope>
</reference>
<organism evidence="1 2">
    <name type="scientific">Melastoma candidum</name>
    <dbReference type="NCBI Taxonomy" id="119954"/>
    <lineage>
        <taxon>Eukaryota</taxon>
        <taxon>Viridiplantae</taxon>
        <taxon>Streptophyta</taxon>
        <taxon>Embryophyta</taxon>
        <taxon>Tracheophyta</taxon>
        <taxon>Spermatophyta</taxon>
        <taxon>Magnoliopsida</taxon>
        <taxon>eudicotyledons</taxon>
        <taxon>Gunneridae</taxon>
        <taxon>Pentapetalae</taxon>
        <taxon>rosids</taxon>
        <taxon>malvids</taxon>
        <taxon>Myrtales</taxon>
        <taxon>Melastomataceae</taxon>
        <taxon>Melastomatoideae</taxon>
        <taxon>Melastomateae</taxon>
        <taxon>Melastoma</taxon>
    </lineage>
</organism>